<reference evidence="23" key="1">
    <citation type="submission" date="2025-08" db="UniProtKB">
        <authorList>
            <consortium name="RefSeq"/>
        </authorList>
    </citation>
    <scope>IDENTIFICATION</scope>
</reference>
<keyword evidence="9" id="KW-0106">Calcium</keyword>
<dbReference type="InterPro" id="IPR002369">
    <property type="entry name" value="Integrin_bsu_VWA"/>
</dbReference>
<evidence type="ECO:0000256" key="17">
    <source>
        <dbReference type="PIRSR" id="PIRSR002512-1"/>
    </source>
</evidence>
<dbReference type="SUPFAM" id="SSF103575">
    <property type="entry name" value="Plexin repeat"/>
    <property type="match status" value="1"/>
</dbReference>
<dbReference type="GO" id="GO:0007229">
    <property type="term" value="P:integrin-mediated signaling pathway"/>
    <property type="evidence" value="ECO:0007669"/>
    <property type="project" value="UniProtKB-KW"/>
</dbReference>
<dbReference type="InterPro" id="IPR033760">
    <property type="entry name" value="Integrin_beta_N"/>
</dbReference>
<evidence type="ECO:0000256" key="6">
    <source>
        <dbReference type="ARBA" id="ARBA00022723"/>
    </source>
</evidence>
<accession>A0A6P8PSD6</accession>
<dbReference type="PIRSF" id="PIRSF002512">
    <property type="entry name" value="Integrin_B"/>
    <property type="match status" value="1"/>
</dbReference>
<keyword evidence="12 19" id="KW-1133">Transmembrane helix</keyword>
<dbReference type="GO" id="GO:0005925">
    <property type="term" value="C:focal adhesion"/>
    <property type="evidence" value="ECO:0007669"/>
    <property type="project" value="TreeGrafter"/>
</dbReference>
<feature type="disulfide bond" evidence="17">
    <location>
        <begin position="451"/>
        <end position="455"/>
    </location>
</feature>
<sequence length="749" mass="83301">MGCHCCLLYVLYTFWLCCLLFGFCQCAENRCAASNAVTCATCLSIGPECGWCKQEDFMMEATKNERCDILFNLIYKGCRSDLIEYSSVQVTISNVEEANTQVTPGEVSIQLYPGAEANFTLTIRRLEKYPVDLYYLVDVSASMSESIVNLNSIGLDLSQKMTNVSRDFRFGFGSFVDKAISPYISSHPPRINNPCSGYRSDCMPSHGYIHVLSLTDNVTEFRNAVRKQKLSGNIDSPEGVFDAMLQAVVCQGEIGWRKEAIRLLLLMTDQTSHLALDSKLAGIVVPNDGNCHLRDNVYIRSTNMEHPSLGQLAEKLIDNNIIAVLAVQGSTFHWYEDLLSLLPGTIAKQLEPTAVNLKELVVDAYQKLLSEVKVQVENPIRGLHVNITALCPDGTRKPGMEGCTNVKSNDKVLLNVTVTMNGCDVAEDRNYIIIKPIGFNETAKIIIHKNCNCQCDGPSRQKEICVDEAFLDCSHHHCNDINCGSEENIYPTESCKLFPGQPVCSGRGVCICGKCVCHITKLGKVYGRYCEIDDFACPYHHGHLCSGNGECEAGNCKCFSGWEGDRCQCPSLTKHCVNLEGQICSGRGICKCGACECTDPRSFGTLCEHCPSCRNSCEENRNCVQCNISNLSPSTNDQCKTSCPNRVYYIIQVSECFSDSSHFQIFFIIFIVTFLIGLLTILIIRQVILQWNMNKVKSSATCGISTARKESKFFPAVCTRTATYRHDKPEEIKFSISKLQVNETFLYKS</sequence>
<dbReference type="PANTHER" id="PTHR10082">
    <property type="entry name" value="INTEGRIN BETA SUBUNIT"/>
    <property type="match status" value="1"/>
</dbReference>
<feature type="disulfide bond" evidence="17">
    <location>
        <begin position="569"/>
        <end position="576"/>
    </location>
</feature>
<dbReference type="GeneID" id="117354084"/>
<feature type="transmembrane region" description="Helical" evidence="19">
    <location>
        <begin position="663"/>
        <end position="684"/>
    </location>
</feature>
<dbReference type="Gene3D" id="2.60.40.1510">
    <property type="entry name" value="ntegrin, alpha v. Chain A, domain 3"/>
    <property type="match status" value="1"/>
</dbReference>
<evidence type="ECO:0000256" key="1">
    <source>
        <dbReference type="ARBA" id="ARBA00004251"/>
    </source>
</evidence>
<comment type="similarity">
    <text evidence="2 18">Belongs to the integrin beta chain family.</text>
</comment>
<dbReference type="Gene3D" id="2.10.25.10">
    <property type="entry name" value="Laminin"/>
    <property type="match status" value="3"/>
</dbReference>
<feature type="disulfide bond" evidence="17">
    <location>
        <begin position="195"/>
        <end position="202"/>
    </location>
</feature>
<keyword evidence="3" id="KW-1003">Cell membrane</keyword>
<protein>
    <recommendedName>
        <fullName evidence="18">Integrin beta</fullName>
    </recommendedName>
</protein>
<dbReference type="SMART" id="SM00187">
    <property type="entry name" value="INB"/>
    <property type="match status" value="1"/>
</dbReference>
<dbReference type="GO" id="GO:0009986">
    <property type="term" value="C:cell surface"/>
    <property type="evidence" value="ECO:0007669"/>
    <property type="project" value="TreeGrafter"/>
</dbReference>
<dbReference type="Pfam" id="PF17205">
    <property type="entry name" value="PSI_integrin"/>
    <property type="match status" value="1"/>
</dbReference>
<feature type="disulfide bond" evidence="17">
    <location>
        <begin position="250"/>
        <end position="291"/>
    </location>
</feature>
<dbReference type="GO" id="GO:0008305">
    <property type="term" value="C:integrin complex"/>
    <property type="evidence" value="ECO:0007669"/>
    <property type="project" value="TreeGrafter"/>
</dbReference>
<evidence type="ECO:0000256" key="3">
    <source>
        <dbReference type="ARBA" id="ARBA00022475"/>
    </source>
</evidence>
<evidence type="ECO:0000313" key="23">
    <source>
        <dbReference type="RefSeq" id="XP_033786814.1"/>
    </source>
</evidence>
<dbReference type="Pfam" id="PF00362">
    <property type="entry name" value="Integrin_beta"/>
    <property type="match status" value="1"/>
</dbReference>
<gene>
    <name evidence="23" type="primary">ITGB8</name>
</gene>
<dbReference type="InterPro" id="IPR036465">
    <property type="entry name" value="vWFA_dom_sf"/>
</dbReference>
<comment type="subcellular location">
    <subcellularLocation>
        <location evidence="1 18">Cell membrane</location>
        <topology evidence="1 18">Single-pass type I membrane protein</topology>
    </subcellularLocation>
</comment>
<dbReference type="PROSITE" id="PS00022">
    <property type="entry name" value="EGF_1"/>
    <property type="match status" value="1"/>
</dbReference>
<evidence type="ECO:0000259" key="21">
    <source>
        <dbReference type="PROSITE" id="PS00022"/>
    </source>
</evidence>
<evidence type="ECO:0000256" key="5">
    <source>
        <dbReference type="ARBA" id="ARBA00022692"/>
    </source>
</evidence>
<evidence type="ECO:0000256" key="18">
    <source>
        <dbReference type="RuleBase" id="RU000633"/>
    </source>
</evidence>
<dbReference type="FunFam" id="3.30.1680.10:FF:000002">
    <property type="entry name" value="Integrin beta"/>
    <property type="match status" value="1"/>
</dbReference>
<feature type="chain" id="PRO_5027776305" description="Integrin beta" evidence="20">
    <location>
        <begin position="27"/>
        <end position="749"/>
    </location>
</feature>
<feature type="disulfide bond" evidence="17">
    <location>
        <begin position="590"/>
        <end position="595"/>
    </location>
</feature>
<evidence type="ECO:0000256" key="19">
    <source>
        <dbReference type="SAM" id="Phobius"/>
    </source>
</evidence>
<dbReference type="PRINTS" id="PR01186">
    <property type="entry name" value="INTEGRINB"/>
</dbReference>
<feature type="disulfide bond" evidence="17">
    <location>
        <begin position="592"/>
        <end position="639"/>
    </location>
</feature>
<evidence type="ECO:0000256" key="20">
    <source>
        <dbReference type="SAM" id="SignalP"/>
    </source>
</evidence>
<dbReference type="InterPro" id="IPR000742">
    <property type="entry name" value="EGF"/>
</dbReference>
<dbReference type="InParanoid" id="A0A6P8PSD6"/>
<dbReference type="OrthoDB" id="410592at2759"/>
<dbReference type="Proteomes" id="UP000515159">
    <property type="component" value="Chromosome 2"/>
</dbReference>
<dbReference type="PROSITE" id="PS52047">
    <property type="entry name" value="I_EGF_2"/>
    <property type="match status" value="2"/>
</dbReference>
<evidence type="ECO:0000256" key="13">
    <source>
        <dbReference type="ARBA" id="ARBA00023037"/>
    </source>
</evidence>
<dbReference type="GO" id="GO:0005178">
    <property type="term" value="F:integrin binding"/>
    <property type="evidence" value="ECO:0007669"/>
    <property type="project" value="TreeGrafter"/>
</dbReference>
<evidence type="ECO:0000256" key="9">
    <source>
        <dbReference type="ARBA" id="ARBA00022837"/>
    </source>
</evidence>
<feature type="disulfide bond" evidence="17">
    <location>
        <begin position="617"/>
        <end position="626"/>
    </location>
</feature>
<proteinExistence type="inferred from homology"/>
<dbReference type="FunFam" id="2.10.25.10:FF:000043">
    <property type="entry name" value="Integrin beta"/>
    <property type="match status" value="1"/>
</dbReference>
<keyword evidence="10" id="KW-0460">Magnesium</keyword>
<dbReference type="PANTHER" id="PTHR10082:SF9">
    <property type="entry name" value="INTEGRIN BETA-8"/>
    <property type="match status" value="1"/>
</dbReference>
<feature type="disulfide bond" evidence="17">
    <location>
        <begin position="42"/>
        <end position="78"/>
    </location>
</feature>
<dbReference type="GO" id="GO:0098609">
    <property type="term" value="P:cell-cell adhesion"/>
    <property type="evidence" value="ECO:0007669"/>
    <property type="project" value="TreeGrafter"/>
</dbReference>
<feature type="signal peptide" evidence="20">
    <location>
        <begin position="1"/>
        <end position="26"/>
    </location>
</feature>
<evidence type="ECO:0000256" key="10">
    <source>
        <dbReference type="ARBA" id="ARBA00022842"/>
    </source>
</evidence>
<dbReference type="Pfam" id="PF23105">
    <property type="entry name" value="EGF_integrin"/>
    <property type="match status" value="1"/>
</dbReference>
<dbReference type="GO" id="GO:0016477">
    <property type="term" value="P:cell migration"/>
    <property type="evidence" value="ECO:0007669"/>
    <property type="project" value="TreeGrafter"/>
</dbReference>
<evidence type="ECO:0000256" key="2">
    <source>
        <dbReference type="ARBA" id="ARBA00007449"/>
    </source>
</evidence>
<feature type="disulfide bond" evidence="17">
    <location>
        <begin position="597"/>
        <end position="607"/>
    </location>
</feature>
<dbReference type="CTD" id="3696"/>
<name>A0A6P8PSD6_GEOSA</name>
<evidence type="ECO:0000256" key="14">
    <source>
        <dbReference type="ARBA" id="ARBA00023136"/>
    </source>
</evidence>
<evidence type="ECO:0000256" key="16">
    <source>
        <dbReference type="ARBA" id="ARBA00023180"/>
    </source>
</evidence>
<dbReference type="Gene3D" id="3.40.50.410">
    <property type="entry name" value="von Willebrand factor, type A domain"/>
    <property type="match status" value="1"/>
</dbReference>
<dbReference type="FunFam" id="2.60.40.1510:FF:000010">
    <property type="entry name" value="Integrin beta"/>
    <property type="match status" value="1"/>
</dbReference>
<evidence type="ECO:0000256" key="15">
    <source>
        <dbReference type="ARBA" id="ARBA00023157"/>
    </source>
</evidence>
<evidence type="ECO:0000256" key="7">
    <source>
        <dbReference type="ARBA" id="ARBA00022729"/>
    </source>
</evidence>
<dbReference type="PROSITE" id="PS00243">
    <property type="entry name" value="I_EGF_1"/>
    <property type="match status" value="1"/>
</dbReference>
<feature type="disulfide bond" evidence="17">
    <location>
        <begin position="551"/>
        <end position="556"/>
    </location>
</feature>
<dbReference type="InterPro" id="IPR057243">
    <property type="entry name" value="Integrin_I-EGF_CS"/>
</dbReference>
<keyword evidence="7 20" id="KW-0732">Signal</keyword>
<dbReference type="FunFam" id="3.40.50.410:FF:000002">
    <property type="entry name" value="Integrin beta"/>
    <property type="match status" value="1"/>
</dbReference>
<dbReference type="RefSeq" id="XP_033786814.1">
    <property type="nucleotide sequence ID" value="XM_033930923.1"/>
</dbReference>
<keyword evidence="16" id="KW-0325">Glycoprotein</keyword>
<keyword evidence="13 18" id="KW-0401">Integrin</keyword>
<feature type="disulfide bond" evidence="17">
    <location>
        <begin position="39"/>
        <end position="49"/>
    </location>
</feature>
<keyword evidence="14 19" id="KW-0472">Membrane</keyword>
<evidence type="ECO:0000256" key="12">
    <source>
        <dbReference type="ARBA" id="ARBA00022989"/>
    </source>
</evidence>
<feature type="disulfide bond" evidence="17">
    <location>
        <begin position="558"/>
        <end position="567"/>
    </location>
</feature>
<dbReference type="InterPro" id="IPR015812">
    <property type="entry name" value="Integrin_bsu"/>
</dbReference>
<dbReference type="InterPro" id="IPR057073">
    <property type="entry name" value="EGF_integrin_2"/>
</dbReference>
<feature type="disulfide bond" evidence="17">
    <location>
        <begin position="391"/>
        <end position="403"/>
    </location>
</feature>
<dbReference type="InterPro" id="IPR032695">
    <property type="entry name" value="Integrin_dom_sf"/>
</dbReference>
<dbReference type="GO" id="GO:0046872">
    <property type="term" value="F:metal ion binding"/>
    <property type="evidence" value="ECO:0007669"/>
    <property type="project" value="UniProtKB-KW"/>
</dbReference>
<dbReference type="SUPFAM" id="SSF69179">
    <property type="entry name" value="Integrin domains"/>
    <property type="match status" value="1"/>
</dbReference>
<organism evidence="22 23">
    <name type="scientific">Geotrypetes seraphini</name>
    <name type="common">Gaboon caecilian</name>
    <name type="synonym">Caecilia seraphini</name>
    <dbReference type="NCBI Taxonomy" id="260995"/>
    <lineage>
        <taxon>Eukaryota</taxon>
        <taxon>Metazoa</taxon>
        <taxon>Chordata</taxon>
        <taxon>Craniata</taxon>
        <taxon>Vertebrata</taxon>
        <taxon>Euteleostomi</taxon>
        <taxon>Amphibia</taxon>
        <taxon>Gymnophiona</taxon>
        <taxon>Geotrypetes</taxon>
    </lineage>
</organism>
<dbReference type="SUPFAM" id="SSF53300">
    <property type="entry name" value="vWA-like"/>
    <property type="match status" value="1"/>
</dbReference>
<keyword evidence="5 18" id="KW-0812">Transmembrane</keyword>
<dbReference type="FunCoup" id="A0A6P8PSD6">
    <property type="interactions" value="646"/>
</dbReference>
<dbReference type="KEGG" id="gsh:117354084"/>
<feature type="disulfide bond" evidence="17">
    <location>
        <begin position="512"/>
        <end position="545"/>
    </location>
</feature>
<evidence type="ECO:0000256" key="11">
    <source>
        <dbReference type="ARBA" id="ARBA00022889"/>
    </source>
</evidence>
<keyword evidence="11 18" id="KW-0130">Cell adhesion</keyword>
<dbReference type="AlphaFoldDB" id="A0A6P8PSD6"/>
<dbReference type="GO" id="GO:0033627">
    <property type="term" value="P:cell adhesion mediated by integrin"/>
    <property type="evidence" value="ECO:0007669"/>
    <property type="project" value="TreeGrafter"/>
</dbReference>
<feature type="domain" description="EGF-like" evidence="21">
    <location>
        <begin position="556"/>
        <end position="567"/>
    </location>
</feature>
<feature type="disulfide bond" evidence="17">
    <location>
        <begin position="31"/>
        <end position="453"/>
    </location>
</feature>
<dbReference type="SMART" id="SM00423">
    <property type="entry name" value="PSI"/>
    <property type="match status" value="1"/>
</dbReference>
<keyword evidence="15 17" id="KW-1015">Disulfide bond</keyword>
<keyword evidence="22" id="KW-1185">Reference proteome</keyword>
<evidence type="ECO:0000313" key="22">
    <source>
        <dbReference type="Proteomes" id="UP000515159"/>
    </source>
</evidence>
<evidence type="ECO:0000256" key="4">
    <source>
        <dbReference type="ARBA" id="ARBA00022536"/>
    </source>
</evidence>
<keyword evidence="8" id="KW-0677">Repeat</keyword>
<dbReference type="FunFam" id="2.10.25.10:FF:000076">
    <property type="entry name" value="Integrin beta"/>
    <property type="match status" value="1"/>
</dbReference>
<dbReference type="InterPro" id="IPR016201">
    <property type="entry name" value="PSI"/>
</dbReference>
<dbReference type="Gene3D" id="3.30.1680.10">
    <property type="entry name" value="ligand-binding face of the semaphorins, domain 2"/>
    <property type="match status" value="1"/>
</dbReference>
<feature type="disulfide bond" evidence="17">
    <location>
        <begin position="473"/>
        <end position="504"/>
    </location>
</feature>
<feature type="disulfide bond" evidence="17">
    <location>
        <begin position="52"/>
        <end position="67"/>
    </location>
</feature>
<feature type="disulfide bond" evidence="17">
    <location>
        <begin position="510"/>
        <end position="515"/>
    </location>
</feature>
<keyword evidence="4" id="KW-0245">EGF-like domain</keyword>
<feature type="disulfide bond" evidence="17">
    <location>
        <begin position="517"/>
        <end position="530"/>
    </location>
</feature>
<dbReference type="SUPFAM" id="SSF57196">
    <property type="entry name" value="EGF/Laminin"/>
    <property type="match status" value="2"/>
</dbReference>
<evidence type="ECO:0000256" key="8">
    <source>
        <dbReference type="ARBA" id="ARBA00022737"/>
    </source>
</evidence>
<keyword evidence="6" id="KW-0479">Metal-binding</keyword>